<evidence type="ECO:0000256" key="2">
    <source>
        <dbReference type="ARBA" id="ARBA00022448"/>
    </source>
</evidence>
<dbReference type="InterPro" id="IPR030679">
    <property type="entry name" value="ABC_ATPase_HisP-typ"/>
</dbReference>
<dbReference type="Proteomes" id="UP000679179">
    <property type="component" value="Unassembled WGS sequence"/>
</dbReference>
<dbReference type="InterPro" id="IPR003593">
    <property type="entry name" value="AAA+_ATPase"/>
</dbReference>
<dbReference type="PROSITE" id="PS00211">
    <property type="entry name" value="ABC_TRANSPORTER_1"/>
    <property type="match status" value="1"/>
</dbReference>
<dbReference type="InterPro" id="IPR050086">
    <property type="entry name" value="MetN_ABC_transporter-like"/>
</dbReference>
<dbReference type="FunFam" id="3.40.50.300:FF:000020">
    <property type="entry name" value="Amino acid ABC transporter ATP-binding component"/>
    <property type="match status" value="1"/>
</dbReference>
<evidence type="ECO:0000256" key="5">
    <source>
        <dbReference type="ARBA" id="ARBA00022840"/>
    </source>
</evidence>
<keyword evidence="6" id="KW-0472">Membrane</keyword>
<dbReference type="EMBL" id="BOPZ01000022">
    <property type="protein sequence ID" value="GIM29759.1"/>
    <property type="molecule type" value="Genomic_DNA"/>
</dbReference>
<dbReference type="PROSITE" id="PS50893">
    <property type="entry name" value="ABC_TRANSPORTER_2"/>
    <property type="match status" value="1"/>
</dbReference>
<feature type="domain" description="ABC transporter" evidence="7">
    <location>
        <begin position="2"/>
        <end position="239"/>
    </location>
</feature>
<reference evidence="8" key="1">
    <citation type="submission" date="2021-03" db="EMBL/GenBank/DDBJ databases">
        <title>Taxonomic study of Clostridium polyendosporum from meadow-gley soil under rice.</title>
        <authorList>
            <person name="Kobayashi H."/>
            <person name="Tanizawa Y."/>
            <person name="Yagura M."/>
        </authorList>
    </citation>
    <scope>NUCLEOTIDE SEQUENCE</scope>
    <source>
        <strain evidence="8">JCM 30710</strain>
    </source>
</reference>
<dbReference type="GO" id="GO:0005524">
    <property type="term" value="F:ATP binding"/>
    <property type="evidence" value="ECO:0007669"/>
    <property type="project" value="UniProtKB-KW"/>
</dbReference>
<keyword evidence="3" id="KW-1003">Cell membrane</keyword>
<keyword evidence="9" id="KW-1185">Reference proteome</keyword>
<evidence type="ECO:0000256" key="4">
    <source>
        <dbReference type="ARBA" id="ARBA00022741"/>
    </source>
</evidence>
<organism evidence="8 9">
    <name type="scientific">Clostridium polyendosporum</name>
    <dbReference type="NCBI Taxonomy" id="69208"/>
    <lineage>
        <taxon>Bacteria</taxon>
        <taxon>Bacillati</taxon>
        <taxon>Bacillota</taxon>
        <taxon>Clostridia</taxon>
        <taxon>Eubacteriales</taxon>
        <taxon>Clostridiaceae</taxon>
        <taxon>Clostridium</taxon>
    </lineage>
</organism>
<keyword evidence="2" id="KW-0813">Transport</keyword>
<evidence type="ECO:0000313" key="8">
    <source>
        <dbReference type="EMBL" id="GIM29759.1"/>
    </source>
</evidence>
<evidence type="ECO:0000256" key="3">
    <source>
        <dbReference type="ARBA" id="ARBA00022475"/>
    </source>
</evidence>
<accession>A0A919VF10</accession>
<dbReference type="CDD" id="cd03262">
    <property type="entry name" value="ABC_HisP_GlnQ"/>
    <property type="match status" value="1"/>
</dbReference>
<dbReference type="RefSeq" id="WP_212904447.1">
    <property type="nucleotide sequence ID" value="NZ_BOPZ01000022.1"/>
</dbReference>
<dbReference type="InterPro" id="IPR003439">
    <property type="entry name" value="ABC_transporter-like_ATP-bd"/>
</dbReference>
<comment type="subcellular location">
    <subcellularLocation>
        <location evidence="1">Cell membrane</location>
        <topology evidence="1">Peripheral membrane protein</topology>
    </subcellularLocation>
</comment>
<evidence type="ECO:0000256" key="6">
    <source>
        <dbReference type="ARBA" id="ARBA00023136"/>
    </source>
</evidence>
<protein>
    <submittedName>
        <fullName evidence="8">Arginine ABC transporter ATP-binding protein</fullName>
    </submittedName>
</protein>
<dbReference type="GO" id="GO:0016887">
    <property type="term" value="F:ATP hydrolysis activity"/>
    <property type="evidence" value="ECO:0007669"/>
    <property type="project" value="InterPro"/>
</dbReference>
<dbReference type="PIRSF" id="PIRSF039085">
    <property type="entry name" value="ABC_ATPase_HisP"/>
    <property type="match status" value="1"/>
</dbReference>
<dbReference type="AlphaFoldDB" id="A0A919VF10"/>
<dbReference type="Pfam" id="PF00005">
    <property type="entry name" value="ABC_tran"/>
    <property type="match status" value="1"/>
</dbReference>
<dbReference type="GO" id="GO:0015424">
    <property type="term" value="F:ABC-type amino acid transporter activity"/>
    <property type="evidence" value="ECO:0007669"/>
    <property type="project" value="InterPro"/>
</dbReference>
<evidence type="ECO:0000259" key="7">
    <source>
        <dbReference type="PROSITE" id="PS50893"/>
    </source>
</evidence>
<proteinExistence type="predicted"/>
<dbReference type="GO" id="GO:0005886">
    <property type="term" value="C:plasma membrane"/>
    <property type="evidence" value="ECO:0007669"/>
    <property type="project" value="UniProtKB-SubCell"/>
</dbReference>
<keyword evidence="4" id="KW-0547">Nucleotide-binding</keyword>
<gene>
    <name evidence="8" type="ORF">CPJCM30710_24250</name>
</gene>
<dbReference type="InterPro" id="IPR027417">
    <property type="entry name" value="P-loop_NTPase"/>
</dbReference>
<dbReference type="SUPFAM" id="SSF52540">
    <property type="entry name" value="P-loop containing nucleoside triphosphate hydrolases"/>
    <property type="match status" value="1"/>
</dbReference>
<keyword evidence="5 8" id="KW-0067">ATP-binding</keyword>
<evidence type="ECO:0000313" key="9">
    <source>
        <dbReference type="Proteomes" id="UP000679179"/>
    </source>
</evidence>
<sequence length="253" mass="28211">MIKVENLHKSYNNQAVLKGIDLEINNGEIVVVIGPSGTGKSTFLRCLNYLESADKGIITIGDITIDSESATKKQIHELRKNTSMVFQNYNLFKNKTVLENVMEALLVVKRIPKNEAKRISEKLLVQVGLIDKVNNYPSQLSGGQQQRVGIARAMALKPEVILFDEPTSALDPEWVGEVLDVIKNLASKNLTMIIVTHEMSFAKEIANKVVFMDGGKVVECGTPEEIFEKSTNERVNQFLSKFNNRSLFSKAVI</sequence>
<dbReference type="SMART" id="SM00382">
    <property type="entry name" value="AAA"/>
    <property type="match status" value="1"/>
</dbReference>
<dbReference type="Gene3D" id="3.40.50.300">
    <property type="entry name" value="P-loop containing nucleotide triphosphate hydrolases"/>
    <property type="match status" value="1"/>
</dbReference>
<dbReference type="PANTHER" id="PTHR43166:SF35">
    <property type="entry name" value="L-CYSTINE IMPORT ATP-BINDING PROTEIN TCYN"/>
    <property type="match status" value="1"/>
</dbReference>
<name>A0A919VF10_9CLOT</name>
<evidence type="ECO:0000256" key="1">
    <source>
        <dbReference type="ARBA" id="ARBA00004202"/>
    </source>
</evidence>
<dbReference type="PANTHER" id="PTHR43166">
    <property type="entry name" value="AMINO ACID IMPORT ATP-BINDING PROTEIN"/>
    <property type="match status" value="1"/>
</dbReference>
<comment type="caution">
    <text evidence="8">The sequence shown here is derived from an EMBL/GenBank/DDBJ whole genome shotgun (WGS) entry which is preliminary data.</text>
</comment>
<dbReference type="InterPro" id="IPR017871">
    <property type="entry name" value="ABC_transporter-like_CS"/>
</dbReference>